<keyword evidence="2" id="KW-1185">Reference proteome</keyword>
<dbReference type="EMBL" id="KQ982626">
    <property type="protein sequence ID" value="KYQ53450.1"/>
    <property type="molecule type" value="Genomic_DNA"/>
</dbReference>
<protein>
    <submittedName>
        <fullName evidence="1">Uncharacterized protein</fullName>
    </submittedName>
</protein>
<dbReference type="Proteomes" id="UP000075809">
    <property type="component" value="Unassembled WGS sequence"/>
</dbReference>
<gene>
    <name evidence="1" type="ORF">ALC60_07409</name>
</gene>
<proteinExistence type="predicted"/>
<sequence length="50" mass="5599">MAGWHIGAVSSQLRDYSNKRCVLANVHLETSHVATFMHLRIHTPRVTCGP</sequence>
<evidence type="ECO:0000313" key="1">
    <source>
        <dbReference type="EMBL" id="KYQ53450.1"/>
    </source>
</evidence>
<dbReference type="AlphaFoldDB" id="A0A151WZW7"/>
<organism evidence="1 2">
    <name type="scientific">Mycetomoellerius zeteki</name>
    <dbReference type="NCBI Taxonomy" id="64791"/>
    <lineage>
        <taxon>Eukaryota</taxon>
        <taxon>Metazoa</taxon>
        <taxon>Ecdysozoa</taxon>
        <taxon>Arthropoda</taxon>
        <taxon>Hexapoda</taxon>
        <taxon>Insecta</taxon>
        <taxon>Pterygota</taxon>
        <taxon>Neoptera</taxon>
        <taxon>Endopterygota</taxon>
        <taxon>Hymenoptera</taxon>
        <taxon>Apocrita</taxon>
        <taxon>Aculeata</taxon>
        <taxon>Formicoidea</taxon>
        <taxon>Formicidae</taxon>
        <taxon>Myrmicinae</taxon>
        <taxon>Mycetomoellerius</taxon>
    </lineage>
</organism>
<reference evidence="1 2" key="1">
    <citation type="submission" date="2015-09" db="EMBL/GenBank/DDBJ databases">
        <title>Trachymyrmex zeteki WGS genome.</title>
        <authorList>
            <person name="Nygaard S."/>
            <person name="Hu H."/>
            <person name="Boomsma J."/>
            <person name="Zhang G."/>
        </authorList>
    </citation>
    <scope>NUCLEOTIDE SEQUENCE [LARGE SCALE GENOMIC DNA]</scope>
    <source>
        <strain evidence="1">Tzet28-1</strain>
        <tissue evidence="1">Whole body</tissue>
    </source>
</reference>
<evidence type="ECO:0000313" key="2">
    <source>
        <dbReference type="Proteomes" id="UP000075809"/>
    </source>
</evidence>
<accession>A0A151WZW7</accession>
<name>A0A151WZW7_9HYME</name>